<dbReference type="GO" id="GO:0005886">
    <property type="term" value="C:plasma membrane"/>
    <property type="evidence" value="ECO:0007669"/>
    <property type="project" value="UniProtKB-SubCell"/>
</dbReference>
<dbReference type="PANTHER" id="PTHR47371:SF3">
    <property type="entry name" value="PHOSPHOGLYCEROL TRANSFERASE I"/>
    <property type="match status" value="1"/>
</dbReference>
<feature type="transmembrane region" description="Helical" evidence="6">
    <location>
        <begin position="57"/>
        <end position="75"/>
    </location>
</feature>
<accession>A0A563DKC9</accession>
<dbReference type="OrthoDB" id="9777768at2"/>
<dbReference type="Gene3D" id="3.40.720.10">
    <property type="entry name" value="Alkaline Phosphatase, subunit A"/>
    <property type="match status" value="1"/>
</dbReference>
<dbReference type="InterPro" id="IPR050448">
    <property type="entry name" value="OpgB/LTA_synthase_biosynth"/>
</dbReference>
<name>A0A563DKC9_9FLAO</name>
<protein>
    <submittedName>
        <fullName evidence="8">LTA synthase family protein</fullName>
    </submittedName>
</protein>
<sequence>MKFPKKIILFFLIFLSITIFFILLWLNSNFAHATFEQILFHINIPDNNPTFDYKTNLILLTLLPASLITLCFIVLSMDFSKNESLFLYIKLFTKIKFRIQIYPIQLFRKYLFIFTIFLILLSSYLVYKKFKSYNVYGYFFEKTALYDQEYINPKKIKITFPEKPNNLIVIYLESMETTMQSKEEGGLFNQNIIPELTKLAKDNINFSQSDHVGGSVQVSFTGWTMAAIVASTSGIPLKLSNKKENDMERYKVFLPNALTLGDILEKEGYNNILMEGSDSKFSGLKTFFQSHGKFQIKDYNYFKENGLIPKDYLVWWGIEDAKLFNFAKQELTDLSKDQRPFAFVMNTMDTHFPNGYLDPNADIKFDNQYANVNANSSKQLYEFIEWLKSQSFFKNTTIIILGDHLSMDNFYKSYDLNQRFPYNCVINSVVQPKHMKNRNFTTFDWFPTIIESIGGKIDAPGLGLGRSLFGNDQTLLEKMGKDSLNNELSKNSDTFNHFWNN</sequence>
<evidence type="ECO:0000256" key="4">
    <source>
        <dbReference type="ARBA" id="ARBA00022989"/>
    </source>
</evidence>
<dbReference type="AlphaFoldDB" id="A0A563DKC9"/>
<dbReference type="CDD" id="cd16015">
    <property type="entry name" value="LTA_synthase"/>
    <property type="match status" value="1"/>
</dbReference>
<dbReference type="InterPro" id="IPR017850">
    <property type="entry name" value="Alkaline_phosphatase_core_sf"/>
</dbReference>
<proteinExistence type="predicted"/>
<evidence type="ECO:0000256" key="6">
    <source>
        <dbReference type="SAM" id="Phobius"/>
    </source>
</evidence>
<evidence type="ECO:0000259" key="7">
    <source>
        <dbReference type="Pfam" id="PF00884"/>
    </source>
</evidence>
<dbReference type="Pfam" id="PF00884">
    <property type="entry name" value="Sulfatase"/>
    <property type="match status" value="1"/>
</dbReference>
<feature type="domain" description="Sulfatase N-terminal" evidence="7">
    <location>
        <begin position="166"/>
        <end position="451"/>
    </location>
</feature>
<reference evidence="8 9" key="1">
    <citation type="submission" date="2019-02" db="EMBL/GenBank/DDBJ databases">
        <title>Apibacter muscae sp. nov.: a novel member of the house fly microbiota.</title>
        <authorList>
            <person name="Park R."/>
        </authorList>
    </citation>
    <scope>NUCLEOTIDE SEQUENCE [LARGE SCALE GENOMIC DNA]</scope>
    <source>
        <strain evidence="8 9">AL1</strain>
    </source>
</reference>
<feature type="transmembrane region" description="Helical" evidence="6">
    <location>
        <begin position="110"/>
        <end position="127"/>
    </location>
</feature>
<dbReference type="InterPro" id="IPR000917">
    <property type="entry name" value="Sulfatase_N"/>
</dbReference>
<keyword evidence="2" id="KW-1003">Cell membrane</keyword>
<dbReference type="RefSeq" id="WP_146291397.1">
    <property type="nucleotide sequence ID" value="NZ_SELH01000011.1"/>
</dbReference>
<dbReference type="SUPFAM" id="SSF53649">
    <property type="entry name" value="Alkaline phosphatase-like"/>
    <property type="match status" value="1"/>
</dbReference>
<organism evidence="8 9">
    <name type="scientific">Apibacter muscae</name>
    <dbReference type="NCBI Taxonomy" id="2509004"/>
    <lineage>
        <taxon>Bacteria</taxon>
        <taxon>Pseudomonadati</taxon>
        <taxon>Bacteroidota</taxon>
        <taxon>Flavobacteriia</taxon>
        <taxon>Flavobacteriales</taxon>
        <taxon>Weeksellaceae</taxon>
        <taxon>Apibacter</taxon>
    </lineage>
</organism>
<evidence type="ECO:0000256" key="5">
    <source>
        <dbReference type="ARBA" id="ARBA00023136"/>
    </source>
</evidence>
<evidence type="ECO:0000256" key="1">
    <source>
        <dbReference type="ARBA" id="ARBA00004651"/>
    </source>
</evidence>
<dbReference type="PANTHER" id="PTHR47371">
    <property type="entry name" value="LIPOTEICHOIC ACID SYNTHASE"/>
    <property type="match status" value="1"/>
</dbReference>
<evidence type="ECO:0000313" key="9">
    <source>
        <dbReference type="Proteomes" id="UP000319499"/>
    </source>
</evidence>
<keyword evidence="5 6" id="KW-0472">Membrane</keyword>
<evidence type="ECO:0000256" key="3">
    <source>
        <dbReference type="ARBA" id="ARBA00022692"/>
    </source>
</evidence>
<keyword evidence="4 6" id="KW-1133">Transmembrane helix</keyword>
<comment type="caution">
    <text evidence="8">The sequence shown here is derived from an EMBL/GenBank/DDBJ whole genome shotgun (WGS) entry which is preliminary data.</text>
</comment>
<gene>
    <name evidence="8" type="ORF">ETU09_01465</name>
</gene>
<keyword evidence="9" id="KW-1185">Reference proteome</keyword>
<keyword evidence="3 6" id="KW-0812">Transmembrane</keyword>
<dbReference type="Proteomes" id="UP000319499">
    <property type="component" value="Unassembled WGS sequence"/>
</dbReference>
<comment type="subcellular location">
    <subcellularLocation>
        <location evidence="1">Cell membrane</location>
        <topology evidence="1">Multi-pass membrane protein</topology>
    </subcellularLocation>
</comment>
<evidence type="ECO:0000313" key="8">
    <source>
        <dbReference type="EMBL" id="TWP30698.1"/>
    </source>
</evidence>
<evidence type="ECO:0000256" key="2">
    <source>
        <dbReference type="ARBA" id="ARBA00022475"/>
    </source>
</evidence>
<dbReference type="EMBL" id="SELH01000011">
    <property type="protein sequence ID" value="TWP30698.1"/>
    <property type="molecule type" value="Genomic_DNA"/>
</dbReference>